<dbReference type="InterPro" id="IPR002104">
    <property type="entry name" value="Integrase_catalytic"/>
</dbReference>
<name>A0A326U2T3_THEHA</name>
<dbReference type="PANTHER" id="PTHR30349">
    <property type="entry name" value="PHAGE INTEGRASE-RELATED"/>
    <property type="match status" value="1"/>
</dbReference>
<dbReference type="Proteomes" id="UP000248806">
    <property type="component" value="Unassembled WGS sequence"/>
</dbReference>
<evidence type="ECO:0000256" key="3">
    <source>
        <dbReference type="ARBA" id="ARBA00023172"/>
    </source>
</evidence>
<accession>A0A326U2T3</accession>
<evidence type="ECO:0000313" key="5">
    <source>
        <dbReference type="EMBL" id="PZW24731.1"/>
    </source>
</evidence>
<keyword evidence="3" id="KW-0233">DNA recombination</keyword>
<dbReference type="Gene3D" id="1.10.443.10">
    <property type="entry name" value="Intergrase catalytic core"/>
    <property type="match status" value="1"/>
</dbReference>
<dbReference type="InterPro" id="IPR010998">
    <property type="entry name" value="Integrase_recombinase_N"/>
</dbReference>
<dbReference type="PANTHER" id="PTHR30349:SF41">
    <property type="entry name" value="INTEGRASE_RECOMBINASE PROTEIN MJ0367-RELATED"/>
    <property type="match status" value="1"/>
</dbReference>
<dbReference type="InterPro" id="IPR050090">
    <property type="entry name" value="Tyrosine_recombinase_XerCD"/>
</dbReference>
<dbReference type="SUPFAM" id="SSF56349">
    <property type="entry name" value="DNA breaking-rejoining enzymes"/>
    <property type="match status" value="1"/>
</dbReference>
<dbReference type="AlphaFoldDB" id="A0A326U2T3"/>
<protein>
    <submittedName>
        <fullName evidence="5">Integrase/recombinase XerD</fullName>
    </submittedName>
</protein>
<evidence type="ECO:0000256" key="2">
    <source>
        <dbReference type="ARBA" id="ARBA00023125"/>
    </source>
</evidence>
<evidence type="ECO:0000259" key="4">
    <source>
        <dbReference type="PROSITE" id="PS51898"/>
    </source>
</evidence>
<sequence>MPKIKKREESSLQIPVQEAVHDFFASPEFKRLRPSTKQEYFQELPKFAAWCASHTILQDKNKKSWYALPVGKKYEPIMLNQINHHVIQCFVEYLQQTHKPSRSAASEISTYTLASYVRVAKRFLSWCLEDEQYSDILDAKSISKIKLLTVVKTIIEVFSPEQLEALFDACRYEESEHLQIRDQAILALLVDTGIRASELVSLTIGNVSLDTKDSYVRVLGKGGKWGEVGMGEKTRRLLQKYIRMFRVPTIEFAIESQLKKLPTRSAQQFKAQAIQKANLFMSRSGGGLTVRGLERLIERLGEWAEIEGVRCTPHTFRHTFAAMFIRNGGDIYTLSKLLRHSSVKVTEEYLKSLKQSEARRGAKSVLDTL</sequence>
<dbReference type="OrthoDB" id="144173at2"/>
<dbReference type="GO" id="GO:0006310">
    <property type="term" value="P:DNA recombination"/>
    <property type="evidence" value="ECO:0007669"/>
    <property type="project" value="UniProtKB-KW"/>
</dbReference>
<dbReference type="InterPro" id="IPR013762">
    <property type="entry name" value="Integrase-like_cat_sf"/>
</dbReference>
<reference evidence="5 6" key="1">
    <citation type="submission" date="2018-06" db="EMBL/GenBank/DDBJ databases">
        <title>Genomic Encyclopedia of Archaeal and Bacterial Type Strains, Phase II (KMG-II): from individual species to whole genera.</title>
        <authorList>
            <person name="Goeker M."/>
        </authorList>
    </citation>
    <scope>NUCLEOTIDE SEQUENCE [LARGE SCALE GENOMIC DNA]</scope>
    <source>
        <strain evidence="5 6">ATCC BAA-1881</strain>
    </source>
</reference>
<dbReference type="EMBL" id="QKUF01000021">
    <property type="protein sequence ID" value="PZW24731.1"/>
    <property type="molecule type" value="Genomic_DNA"/>
</dbReference>
<dbReference type="GO" id="GO:0003677">
    <property type="term" value="F:DNA binding"/>
    <property type="evidence" value="ECO:0007669"/>
    <property type="project" value="UniProtKB-KW"/>
</dbReference>
<dbReference type="Pfam" id="PF00589">
    <property type="entry name" value="Phage_integrase"/>
    <property type="match status" value="1"/>
</dbReference>
<comment type="caution">
    <text evidence="5">The sequence shown here is derived from an EMBL/GenBank/DDBJ whole genome shotgun (WGS) entry which is preliminary data.</text>
</comment>
<gene>
    <name evidence="5" type="ORF">EI42_04613</name>
</gene>
<dbReference type="InterPro" id="IPR011010">
    <property type="entry name" value="DNA_brk_join_enz"/>
</dbReference>
<feature type="domain" description="Tyr recombinase" evidence="4">
    <location>
        <begin position="153"/>
        <end position="362"/>
    </location>
</feature>
<organism evidence="5 6">
    <name type="scientific">Thermosporothrix hazakensis</name>
    <dbReference type="NCBI Taxonomy" id="644383"/>
    <lineage>
        <taxon>Bacteria</taxon>
        <taxon>Bacillati</taxon>
        <taxon>Chloroflexota</taxon>
        <taxon>Ktedonobacteria</taxon>
        <taxon>Ktedonobacterales</taxon>
        <taxon>Thermosporotrichaceae</taxon>
        <taxon>Thermosporothrix</taxon>
    </lineage>
</organism>
<dbReference type="PROSITE" id="PS51898">
    <property type="entry name" value="TYR_RECOMBINASE"/>
    <property type="match status" value="1"/>
</dbReference>
<dbReference type="RefSeq" id="WP_111324927.1">
    <property type="nucleotide sequence ID" value="NZ_BIFX01000001.1"/>
</dbReference>
<keyword evidence="6" id="KW-1185">Reference proteome</keyword>
<dbReference type="Gene3D" id="1.10.150.130">
    <property type="match status" value="1"/>
</dbReference>
<evidence type="ECO:0000313" key="6">
    <source>
        <dbReference type="Proteomes" id="UP000248806"/>
    </source>
</evidence>
<proteinExistence type="inferred from homology"/>
<comment type="similarity">
    <text evidence="1">Belongs to the 'phage' integrase family.</text>
</comment>
<evidence type="ECO:0000256" key="1">
    <source>
        <dbReference type="ARBA" id="ARBA00008857"/>
    </source>
</evidence>
<keyword evidence="2" id="KW-0238">DNA-binding</keyword>
<dbReference type="GO" id="GO:0015074">
    <property type="term" value="P:DNA integration"/>
    <property type="evidence" value="ECO:0007669"/>
    <property type="project" value="InterPro"/>
</dbReference>